<keyword evidence="3" id="KW-0106">Calcium</keyword>
<evidence type="ECO:0000313" key="11">
    <source>
        <dbReference type="Proteomes" id="UP001152797"/>
    </source>
</evidence>
<evidence type="ECO:0000256" key="2">
    <source>
        <dbReference type="ARBA" id="ARBA00022692"/>
    </source>
</evidence>
<dbReference type="Pfam" id="PF13202">
    <property type="entry name" value="EF-hand_5"/>
    <property type="match status" value="2"/>
</dbReference>
<dbReference type="InterPro" id="IPR018247">
    <property type="entry name" value="EF_Hand_1_Ca_BS"/>
</dbReference>
<dbReference type="SUPFAM" id="SSF81324">
    <property type="entry name" value="Voltage-gated potassium channels"/>
    <property type="match status" value="1"/>
</dbReference>
<dbReference type="InterPro" id="IPR005821">
    <property type="entry name" value="Ion_trans_dom"/>
</dbReference>
<dbReference type="PROSITE" id="PS50222">
    <property type="entry name" value="EF_HAND_2"/>
    <property type="match status" value="2"/>
</dbReference>
<dbReference type="AlphaFoldDB" id="A0A9P1BRV4"/>
<keyword evidence="2 7" id="KW-0812">Transmembrane</keyword>
<feature type="compositionally biased region" description="Basic and acidic residues" evidence="6">
    <location>
        <begin position="667"/>
        <end position="690"/>
    </location>
</feature>
<feature type="domain" description="EF-hand" evidence="8">
    <location>
        <begin position="483"/>
        <end position="518"/>
    </location>
</feature>
<gene>
    <name evidence="9" type="ORF">C1SCF055_LOCUS5707</name>
</gene>
<organism evidence="9">
    <name type="scientific">Cladocopium goreaui</name>
    <dbReference type="NCBI Taxonomy" id="2562237"/>
    <lineage>
        <taxon>Eukaryota</taxon>
        <taxon>Sar</taxon>
        <taxon>Alveolata</taxon>
        <taxon>Dinophyceae</taxon>
        <taxon>Suessiales</taxon>
        <taxon>Symbiodiniaceae</taxon>
        <taxon>Cladocopium</taxon>
    </lineage>
</organism>
<dbReference type="InterPro" id="IPR002048">
    <property type="entry name" value="EF_hand_dom"/>
</dbReference>
<dbReference type="PANTHER" id="PTHR46726:SF1">
    <property type="entry name" value="TWO-PORE CALCIUM CHANNEL 3"/>
    <property type="match status" value="1"/>
</dbReference>
<evidence type="ECO:0000259" key="8">
    <source>
        <dbReference type="PROSITE" id="PS50222"/>
    </source>
</evidence>
<dbReference type="EMBL" id="CAMXCT010000351">
    <property type="protein sequence ID" value="CAI3977575.1"/>
    <property type="molecule type" value="Genomic_DNA"/>
</dbReference>
<feature type="transmembrane region" description="Helical" evidence="7">
    <location>
        <begin position="173"/>
        <end position="193"/>
    </location>
</feature>
<evidence type="ECO:0000313" key="9">
    <source>
        <dbReference type="EMBL" id="CAI3977575.1"/>
    </source>
</evidence>
<dbReference type="PROSITE" id="PS00018">
    <property type="entry name" value="EF_HAND_1"/>
    <property type="match status" value="2"/>
</dbReference>
<accession>A0A9P1BRV4</accession>
<reference evidence="10 11" key="2">
    <citation type="submission" date="2024-05" db="EMBL/GenBank/DDBJ databases">
        <authorList>
            <person name="Chen Y."/>
            <person name="Shah S."/>
            <person name="Dougan E. K."/>
            <person name="Thang M."/>
            <person name="Chan C."/>
        </authorList>
    </citation>
    <scope>NUCLEOTIDE SEQUENCE [LARGE SCALE GENOMIC DNA]</scope>
</reference>
<dbReference type="OrthoDB" id="425813at2759"/>
<dbReference type="GO" id="GO:0016020">
    <property type="term" value="C:membrane"/>
    <property type="evidence" value="ECO:0007669"/>
    <property type="project" value="UniProtKB-SubCell"/>
</dbReference>
<dbReference type="SUPFAM" id="SSF47473">
    <property type="entry name" value="EF-hand"/>
    <property type="match status" value="1"/>
</dbReference>
<dbReference type="SMART" id="SM00054">
    <property type="entry name" value="EFh"/>
    <property type="match status" value="2"/>
</dbReference>
<keyword evidence="4 7" id="KW-1133">Transmembrane helix</keyword>
<dbReference type="EMBL" id="CAMXCT020000351">
    <property type="protein sequence ID" value="CAL1130950.1"/>
    <property type="molecule type" value="Genomic_DNA"/>
</dbReference>
<evidence type="ECO:0000256" key="1">
    <source>
        <dbReference type="ARBA" id="ARBA00004141"/>
    </source>
</evidence>
<dbReference type="InterPro" id="IPR011992">
    <property type="entry name" value="EF-hand-dom_pair"/>
</dbReference>
<evidence type="ECO:0000256" key="3">
    <source>
        <dbReference type="ARBA" id="ARBA00022837"/>
    </source>
</evidence>
<feature type="domain" description="EF-hand" evidence="8">
    <location>
        <begin position="441"/>
        <end position="476"/>
    </location>
</feature>
<feature type="region of interest" description="Disordered" evidence="6">
    <location>
        <begin position="572"/>
        <end position="592"/>
    </location>
</feature>
<dbReference type="EMBL" id="CAMXCT030000351">
    <property type="protein sequence ID" value="CAL4764887.1"/>
    <property type="molecule type" value="Genomic_DNA"/>
</dbReference>
<dbReference type="GO" id="GO:0005216">
    <property type="term" value="F:monoatomic ion channel activity"/>
    <property type="evidence" value="ECO:0007669"/>
    <property type="project" value="InterPro"/>
</dbReference>
<evidence type="ECO:0000256" key="7">
    <source>
        <dbReference type="SAM" id="Phobius"/>
    </source>
</evidence>
<name>A0A9P1BRV4_9DINO</name>
<feature type="transmembrane region" description="Helical" evidence="7">
    <location>
        <begin position="306"/>
        <end position="331"/>
    </location>
</feature>
<feature type="compositionally biased region" description="Basic and acidic residues" evidence="6">
    <location>
        <begin position="626"/>
        <end position="660"/>
    </location>
</feature>
<dbReference type="PANTHER" id="PTHR46726">
    <property type="entry name" value="TWO PORE CHANNEL 3"/>
    <property type="match status" value="1"/>
</dbReference>
<sequence length="767" mass="85809">MDPLCGTPCGSAAAQPHVEVTEIKPEMVGATMFRAHSSEVMLEHLDHAMMMSRRPEQLVKNLKIQQSVLEATLEELEKAIVDSRSATSQLNISVNNVLREVQELPPGNPVVVDPKVLGPLPKVETRELLRDMPLEDGTMLHKIFGHKPRRASDVQRPKKDDSWYSWWRYFTELCRIIVGHPWFELLISVAIMVNSVMLGVESQMSLTRSKEDLAWSKIAEVCFLSIFTVEILLRLTARGWRVIKDGWFLFDSTLVLIAYVEQFVELFSSGGDSGYAQQVLVLRTTRLFRLIRTFRMIKQIRSIWRLVYGLFACCETIISTFMLLFIVLYVFGVMGLELITKDAELRKDPEIDALVVDSFSSIPLAMMTLVRFVTMDSISVIYAPLIKAKALVLGLYFGLLICVVSISLMNLVTAVMVEGALEHARQEKEDDAKLAKARAKQMVPEIIHLFDQIDIDGSGEVDLKEMAKFGEDGLVPDLLFEKASVDSMADLFETLDVDGSGVISRYEFIEGLLNLFLRDVPVPAQMTMKMIRQVRSDDGEPVVGPSAYLQTFLSSPTLQVSRLQTNVEELDKTAERQRELAKETNPDRRKDMEKDIEILKQWQAEGASKVSSADKSTAIKAVSGGEHAKVKEKESRHTLKAESKGKASKEEAKMVKEPKEKPKKGKTSTEKAQEKQAKEPKPVTKAEKASKKAPSNEVKQKSKGDTAKAAPTDKHEAAQGSTKQKEEKKSHTTEEAPAKKADKSAAPESTKRKKDKKETAANVKEAD</sequence>
<dbReference type="Gene3D" id="1.10.238.10">
    <property type="entry name" value="EF-hand"/>
    <property type="match status" value="1"/>
</dbReference>
<comment type="caution">
    <text evidence="9">The sequence shown here is derived from an EMBL/GenBank/DDBJ whole genome shotgun (WGS) entry which is preliminary data.</text>
</comment>
<dbReference type="CDD" id="cd00051">
    <property type="entry name" value="EFh"/>
    <property type="match status" value="1"/>
</dbReference>
<dbReference type="InterPro" id="IPR027359">
    <property type="entry name" value="Volt_channel_dom_sf"/>
</dbReference>
<feature type="transmembrane region" description="Helical" evidence="7">
    <location>
        <begin position="213"/>
        <end position="233"/>
    </location>
</feature>
<feature type="transmembrane region" description="Helical" evidence="7">
    <location>
        <begin position="391"/>
        <end position="417"/>
    </location>
</feature>
<dbReference type="Proteomes" id="UP001152797">
    <property type="component" value="Unassembled WGS sequence"/>
</dbReference>
<feature type="compositionally biased region" description="Basic and acidic residues" evidence="6">
    <location>
        <begin position="756"/>
        <end position="767"/>
    </location>
</feature>
<protein>
    <submittedName>
        <fullName evidence="10">Voltage-dependent T-type calcium channel subunit alpha-1H (Voltage-gated calcium channel subunit alpha Cav3.2)</fullName>
    </submittedName>
</protein>
<evidence type="ECO:0000313" key="10">
    <source>
        <dbReference type="EMBL" id="CAL4764887.1"/>
    </source>
</evidence>
<evidence type="ECO:0000256" key="6">
    <source>
        <dbReference type="SAM" id="MobiDB-lite"/>
    </source>
</evidence>
<feature type="region of interest" description="Disordered" evidence="6">
    <location>
        <begin position="605"/>
        <end position="767"/>
    </location>
</feature>
<dbReference type="Gene3D" id="1.20.120.350">
    <property type="entry name" value="Voltage-gated potassium channels. Chain C"/>
    <property type="match status" value="1"/>
</dbReference>
<dbReference type="GO" id="GO:0005509">
    <property type="term" value="F:calcium ion binding"/>
    <property type="evidence" value="ECO:0007669"/>
    <property type="project" value="InterPro"/>
</dbReference>
<evidence type="ECO:0000256" key="4">
    <source>
        <dbReference type="ARBA" id="ARBA00022989"/>
    </source>
</evidence>
<dbReference type="Gene3D" id="1.10.287.70">
    <property type="match status" value="1"/>
</dbReference>
<dbReference type="Pfam" id="PF00520">
    <property type="entry name" value="Ion_trans"/>
    <property type="match status" value="1"/>
</dbReference>
<comment type="subcellular location">
    <subcellularLocation>
        <location evidence="1">Membrane</location>
        <topology evidence="1">Multi-pass membrane protein</topology>
    </subcellularLocation>
</comment>
<keyword evidence="11" id="KW-1185">Reference proteome</keyword>
<evidence type="ECO:0000256" key="5">
    <source>
        <dbReference type="ARBA" id="ARBA00023136"/>
    </source>
</evidence>
<feature type="compositionally biased region" description="Basic and acidic residues" evidence="6">
    <location>
        <begin position="698"/>
        <end position="745"/>
    </location>
</feature>
<proteinExistence type="predicted"/>
<keyword evidence="5 7" id="KW-0472">Membrane</keyword>
<reference evidence="9" key="1">
    <citation type="submission" date="2022-10" db="EMBL/GenBank/DDBJ databases">
        <authorList>
            <person name="Chen Y."/>
            <person name="Dougan E. K."/>
            <person name="Chan C."/>
            <person name="Rhodes N."/>
            <person name="Thang M."/>
        </authorList>
    </citation>
    <scope>NUCLEOTIDE SEQUENCE</scope>
</reference>